<feature type="compositionally biased region" description="Polar residues" evidence="1">
    <location>
        <begin position="15"/>
        <end position="24"/>
    </location>
</feature>
<sequence length="95" mass="10621">MPTGTQGPSRPWDKLQTTSRNSTGLPEGRLSGSKRLLTNLRGIFTENRDCSDPRTPQDVQGTLRKSRSQVPRPHRANSLRSGTTSRRSPTRRKGH</sequence>
<feature type="compositionally biased region" description="Basic residues" evidence="1">
    <location>
        <begin position="64"/>
        <end position="77"/>
    </location>
</feature>
<reference evidence="3" key="1">
    <citation type="journal article" date="2017" name="Plant J.">
        <title>The pomegranate (Punica granatum L.) genome and the genomics of punicalagin biosynthesis.</title>
        <authorList>
            <person name="Qin G."/>
            <person name="Xu C."/>
            <person name="Ming R."/>
            <person name="Tang H."/>
            <person name="Guyot R."/>
            <person name="Kramer E.M."/>
            <person name="Hu Y."/>
            <person name="Yi X."/>
            <person name="Qi Y."/>
            <person name="Xu X."/>
            <person name="Gao Z."/>
            <person name="Pan H."/>
            <person name="Jian J."/>
            <person name="Tian Y."/>
            <person name="Yue Z."/>
            <person name="Xu Y."/>
        </authorList>
    </citation>
    <scope>NUCLEOTIDE SEQUENCE [LARGE SCALE GENOMIC DNA]</scope>
    <source>
        <strain evidence="3">cv. Dabenzi</strain>
    </source>
</reference>
<dbReference type="AlphaFoldDB" id="A0A218WJX4"/>
<dbReference type="EMBL" id="MTKT01003975">
    <property type="protein sequence ID" value="OWM72873.1"/>
    <property type="molecule type" value="Genomic_DNA"/>
</dbReference>
<gene>
    <name evidence="2" type="ORF">CDL15_Pgr023278</name>
</gene>
<evidence type="ECO:0000313" key="3">
    <source>
        <dbReference type="Proteomes" id="UP000197138"/>
    </source>
</evidence>
<name>A0A218WJX4_PUNGR</name>
<accession>A0A218WJX4</accession>
<feature type="region of interest" description="Disordered" evidence="1">
    <location>
        <begin position="1"/>
        <end position="34"/>
    </location>
</feature>
<feature type="region of interest" description="Disordered" evidence="1">
    <location>
        <begin position="46"/>
        <end position="95"/>
    </location>
</feature>
<organism evidence="2 3">
    <name type="scientific">Punica granatum</name>
    <name type="common">Pomegranate</name>
    <dbReference type="NCBI Taxonomy" id="22663"/>
    <lineage>
        <taxon>Eukaryota</taxon>
        <taxon>Viridiplantae</taxon>
        <taxon>Streptophyta</taxon>
        <taxon>Embryophyta</taxon>
        <taxon>Tracheophyta</taxon>
        <taxon>Spermatophyta</taxon>
        <taxon>Magnoliopsida</taxon>
        <taxon>eudicotyledons</taxon>
        <taxon>Gunneridae</taxon>
        <taxon>Pentapetalae</taxon>
        <taxon>rosids</taxon>
        <taxon>malvids</taxon>
        <taxon>Myrtales</taxon>
        <taxon>Lythraceae</taxon>
        <taxon>Punica</taxon>
    </lineage>
</organism>
<proteinExistence type="predicted"/>
<protein>
    <submittedName>
        <fullName evidence="2">Uncharacterized protein</fullName>
    </submittedName>
</protein>
<comment type="caution">
    <text evidence="2">The sequence shown here is derived from an EMBL/GenBank/DDBJ whole genome shotgun (WGS) entry which is preliminary data.</text>
</comment>
<evidence type="ECO:0000256" key="1">
    <source>
        <dbReference type="SAM" id="MobiDB-lite"/>
    </source>
</evidence>
<dbReference type="Proteomes" id="UP000197138">
    <property type="component" value="Unassembled WGS sequence"/>
</dbReference>
<evidence type="ECO:0000313" key="2">
    <source>
        <dbReference type="EMBL" id="OWM72873.1"/>
    </source>
</evidence>